<dbReference type="EMBL" id="NHOQ01001971">
    <property type="protein sequence ID" value="PWA20314.1"/>
    <property type="molecule type" value="Genomic_DNA"/>
</dbReference>
<gene>
    <name evidence="1" type="ORF">CCH79_00003771</name>
</gene>
<keyword evidence="2" id="KW-1185">Reference proteome</keyword>
<protein>
    <submittedName>
        <fullName evidence="1">Uncharacterized protein</fullName>
    </submittedName>
</protein>
<comment type="caution">
    <text evidence="1">The sequence shown here is derived from an EMBL/GenBank/DDBJ whole genome shotgun (WGS) entry which is preliminary data.</text>
</comment>
<organism evidence="1 2">
    <name type="scientific">Gambusia affinis</name>
    <name type="common">Western mosquitofish</name>
    <name type="synonym">Heterandria affinis</name>
    <dbReference type="NCBI Taxonomy" id="33528"/>
    <lineage>
        <taxon>Eukaryota</taxon>
        <taxon>Metazoa</taxon>
        <taxon>Chordata</taxon>
        <taxon>Craniata</taxon>
        <taxon>Vertebrata</taxon>
        <taxon>Euteleostomi</taxon>
        <taxon>Actinopterygii</taxon>
        <taxon>Neopterygii</taxon>
        <taxon>Teleostei</taxon>
        <taxon>Neoteleostei</taxon>
        <taxon>Acanthomorphata</taxon>
        <taxon>Ovalentaria</taxon>
        <taxon>Atherinomorphae</taxon>
        <taxon>Cyprinodontiformes</taxon>
        <taxon>Poeciliidae</taxon>
        <taxon>Poeciliinae</taxon>
        <taxon>Gambusia</taxon>
    </lineage>
</organism>
<reference evidence="1 2" key="1">
    <citation type="journal article" date="2018" name="G3 (Bethesda)">
        <title>A High-Quality Reference Genome for the Invasive Mosquitofish Gambusia affinis Using a Chicago Library.</title>
        <authorList>
            <person name="Hoffberg S.L."/>
            <person name="Troendle N.J."/>
            <person name="Glenn T.C."/>
            <person name="Mahmud O."/>
            <person name="Louha S."/>
            <person name="Chalopin D."/>
            <person name="Bennetzen J.L."/>
            <person name="Mauricio R."/>
        </authorList>
    </citation>
    <scope>NUCLEOTIDE SEQUENCE [LARGE SCALE GENOMIC DNA]</scope>
    <source>
        <strain evidence="1">NE01/NJP1002.9</strain>
        <tissue evidence="1">Muscle</tissue>
    </source>
</reference>
<name>A0A315VC43_GAMAF</name>
<dbReference type="AlphaFoldDB" id="A0A315VC43"/>
<sequence length="332" mass="37583">MDKQKEMIQDIKRTMLFPGSPVSRADVFVGSELPVLTARRITPARLFKRAPISDIRRSSFGLGSLAFKLGRMSRGLFECLGKQRSHCKGSMRPERNFFIHCIHHHRPPPPPAGQAGCLFIAFAFVLKLVGKQGLFGAHGVEMDFIVVFVAVLPQPVETVLLMVNEMLPYELRQSIRCPKKYGQTVKERNFLLAPPFSSQLMFEEHDPEKPLDERYIRNAAIIPDLSDQLCSSEAVRTEETSGAALTIHGYSVEDFQKTHHSVVDPLLYRPCGKQRPYSLELGFIIKERLLDEMAYPTLEISERPDGKVEVTERFCVLRSTPAIDIDCKGEPW</sequence>
<dbReference type="Pfam" id="PF15578">
    <property type="entry name" value="DUF4662"/>
    <property type="match status" value="1"/>
</dbReference>
<evidence type="ECO:0000313" key="2">
    <source>
        <dbReference type="Proteomes" id="UP000250572"/>
    </source>
</evidence>
<proteinExistence type="predicted"/>
<dbReference type="InterPro" id="IPR028970">
    <property type="entry name" value="DUF4662"/>
</dbReference>
<evidence type="ECO:0000313" key="1">
    <source>
        <dbReference type="EMBL" id="PWA20314.1"/>
    </source>
</evidence>
<dbReference type="Proteomes" id="UP000250572">
    <property type="component" value="Unassembled WGS sequence"/>
</dbReference>
<accession>A0A315VC43</accession>